<gene>
    <name evidence="4" type="ORF">METZ01_LOCUS94683</name>
</gene>
<dbReference type="Pfam" id="PF00772">
    <property type="entry name" value="DnaB"/>
    <property type="match status" value="1"/>
</dbReference>
<name>A0A381VNC9_9ZZZZ</name>
<keyword evidence="2" id="KW-0238">DNA-binding</keyword>
<protein>
    <recommendedName>
        <fullName evidence="3">DNA helicase DnaB-like N-terminal domain-containing protein</fullName>
    </recommendedName>
</protein>
<dbReference type="GO" id="GO:0006260">
    <property type="term" value="P:DNA replication"/>
    <property type="evidence" value="ECO:0007669"/>
    <property type="project" value="UniProtKB-KW"/>
</dbReference>
<evidence type="ECO:0000256" key="2">
    <source>
        <dbReference type="ARBA" id="ARBA00023125"/>
    </source>
</evidence>
<dbReference type="EMBL" id="UINC01009323">
    <property type="protein sequence ID" value="SVA41829.1"/>
    <property type="molecule type" value="Genomic_DNA"/>
</dbReference>
<keyword evidence="1" id="KW-0235">DNA replication</keyword>
<dbReference type="InterPro" id="IPR007693">
    <property type="entry name" value="DNA_helicase_DnaB-like_N"/>
</dbReference>
<dbReference type="Gene3D" id="1.10.860.10">
    <property type="entry name" value="DNAb Helicase, Chain A"/>
    <property type="match status" value="1"/>
</dbReference>
<dbReference type="InterPro" id="IPR016136">
    <property type="entry name" value="DNA_helicase_N/primase_C"/>
</dbReference>
<reference evidence="4" key="1">
    <citation type="submission" date="2018-05" db="EMBL/GenBank/DDBJ databases">
        <authorList>
            <person name="Lanie J.A."/>
            <person name="Ng W.-L."/>
            <person name="Kazmierczak K.M."/>
            <person name="Andrzejewski T.M."/>
            <person name="Davidsen T.M."/>
            <person name="Wayne K.J."/>
            <person name="Tettelin H."/>
            <person name="Glass J.I."/>
            <person name="Rusch D."/>
            <person name="Podicherti R."/>
            <person name="Tsui H.-C.T."/>
            <person name="Winkler M.E."/>
        </authorList>
    </citation>
    <scope>NUCLEOTIDE SEQUENCE</scope>
</reference>
<accession>A0A381VNC9</accession>
<evidence type="ECO:0000256" key="1">
    <source>
        <dbReference type="ARBA" id="ARBA00022705"/>
    </source>
</evidence>
<sequence length="94" mass="11321">MAEVPDNIFSATFADRDVERVILSAMMRDRMESSFFLDRLTQQDFYYRIHNEIYAEIQDTYKRGGDTDYISIKSLFTNQKRHQDILEELQDYSY</sequence>
<feature type="non-terminal residue" evidence="4">
    <location>
        <position position="94"/>
    </location>
</feature>
<proteinExistence type="predicted"/>
<dbReference type="GO" id="GO:0003678">
    <property type="term" value="F:DNA helicase activity"/>
    <property type="evidence" value="ECO:0007669"/>
    <property type="project" value="InterPro"/>
</dbReference>
<evidence type="ECO:0000259" key="3">
    <source>
        <dbReference type="Pfam" id="PF00772"/>
    </source>
</evidence>
<dbReference type="AlphaFoldDB" id="A0A381VNC9"/>
<evidence type="ECO:0000313" key="4">
    <source>
        <dbReference type="EMBL" id="SVA41829.1"/>
    </source>
</evidence>
<dbReference type="InterPro" id="IPR036185">
    <property type="entry name" value="DNA_heli_DnaB-like_N_sf"/>
</dbReference>
<dbReference type="GO" id="GO:0005524">
    <property type="term" value="F:ATP binding"/>
    <property type="evidence" value="ECO:0007669"/>
    <property type="project" value="InterPro"/>
</dbReference>
<feature type="domain" description="DNA helicase DnaB-like N-terminal" evidence="3">
    <location>
        <begin position="16"/>
        <end position="85"/>
    </location>
</feature>
<dbReference type="SUPFAM" id="SSF48024">
    <property type="entry name" value="N-terminal domain of DnaB helicase"/>
    <property type="match status" value="1"/>
</dbReference>
<organism evidence="4">
    <name type="scientific">marine metagenome</name>
    <dbReference type="NCBI Taxonomy" id="408172"/>
    <lineage>
        <taxon>unclassified sequences</taxon>
        <taxon>metagenomes</taxon>
        <taxon>ecological metagenomes</taxon>
    </lineage>
</organism>
<dbReference type="GO" id="GO:0003677">
    <property type="term" value="F:DNA binding"/>
    <property type="evidence" value="ECO:0007669"/>
    <property type="project" value="UniProtKB-KW"/>
</dbReference>